<dbReference type="Proteomes" id="UP000277580">
    <property type="component" value="Unassembled WGS sequence"/>
</dbReference>
<dbReference type="InterPro" id="IPR013320">
    <property type="entry name" value="ConA-like_dom_sf"/>
</dbReference>
<reference evidence="9 10" key="1">
    <citation type="journal article" date="2018" name="Nat. Ecol. Evol.">
        <title>Pezizomycetes genomes reveal the molecular basis of ectomycorrhizal truffle lifestyle.</title>
        <authorList>
            <person name="Murat C."/>
            <person name="Payen T."/>
            <person name="Noel B."/>
            <person name="Kuo A."/>
            <person name="Morin E."/>
            <person name="Chen J."/>
            <person name="Kohler A."/>
            <person name="Krizsan K."/>
            <person name="Balestrini R."/>
            <person name="Da Silva C."/>
            <person name="Montanini B."/>
            <person name="Hainaut M."/>
            <person name="Levati E."/>
            <person name="Barry K.W."/>
            <person name="Belfiori B."/>
            <person name="Cichocki N."/>
            <person name="Clum A."/>
            <person name="Dockter R.B."/>
            <person name="Fauchery L."/>
            <person name="Guy J."/>
            <person name="Iotti M."/>
            <person name="Le Tacon F."/>
            <person name="Lindquist E.A."/>
            <person name="Lipzen A."/>
            <person name="Malagnac F."/>
            <person name="Mello A."/>
            <person name="Molinier V."/>
            <person name="Miyauchi S."/>
            <person name="Poulain J."/>
            <person name="Riccioni C."/>
            <person name="Rubini A."/>
            <person name="Sitrit Y."/>
            <person name="Splivallo R."/>
            <person name="Traeger S."/>
            <person name="Wang M."/>
            <person name="Zifcakova L."/>
            <person name="Wipf D."/>
            <person name="Zambonelli A."/>
            <person name="Paolocci F."/>
            <person name="Nowrousian M."/>
            <person name="Ottonello S."/>
            <person name="Baldrian P."/>
            <person name="Spatafora J.W."/>
            <person name="Henrissat B."/>
            <person name="Nagy L.G."/>
            <person name="Aury J.M."/>
            <person name="Wincker P."/>
            <person name="Grigoriev I.V."/>
            <person name="Bonfante P."/>
            <person name="Martin F.M."/>
        </authorList>
    </citation>
    <scope>NUCLEOTIDE SEQUENCE [LARGE SCALE GENOMIC DNA]</scope>
    <source>
        <strain evidence="9 10">CCBAS932</strain>
    </source>
</reference>
<feature type="signal peptide" evidence="7">
    <location>
        <begin position="1"/>
        <end position="24"/>
    </location>
</feature>
<dbReference type="InterPro" id="IPR006710">
    <property type="entry name" value="Glyco_hydro_43"/>
</dbReference>
<dbReference type="EMBL" id="ML119110">
    <property type="protein sequence ID" value="RPB16172.1"/>
    <property type="molecule type" value="Genomic_DNA"/>
</dbReference>
<dbReference type="AlphaFoldDB" id="A0A3N4L3S4"/>
<dbReference type="Gene3D" id="2.115.10.20">
    <property type="entry name" value="Glycosyl hydrolase domain, family 43"/>
    <property type="match status" value="1"/>
</dbReference>
<dbReference type="InterPro" id="IPR023296">
    <property type="entry name" value="Glyco_hydro_beta-prop_sf"/>
</dbReference>
<dbReference type="CDD" id="cd18617">
    <property type="entry name" value="GH43_XynB-like"/>
    <property type="match status" value="1"/>
</dbReference>
<evidence type="ECO:0000256" key="1">
    <source>
        <dbReference type="ARBA" id="ARBA00009865"/>
    </source>
</evidence>
<comment type="similarity">
    <text evidence="1 6">Belongs to the glycosyl hydrolase 43 family.</text>
</comment>
<evidence type="ECO:0000256" key="3">
    <source>
        <dbReference type="ARBA" id="ARBA00023295"/>
    </source>
</evidence>
<feature type="active site" description="Proton donor" evidence="4">
    <location>
        <position position="220"/>
    </location>
</feature>
<gene>
    <name evidence="9" type="ORF">P167DRAFT_532650</name>
</gene>
<dbReference type="GO" id="GO:0005975">
    <property type="term" value="P:carbohydrate metabolic process"/>
    <property type="evidence" value="ECO:0007669"/>
    <property type="project" value="InterPro"/>
</dbReference>
<keyword evidence="3 6" id="KW-0326">Glycosidase</keyword>
<feature type="active site" description="Proton acceptor" evidence="4">
    <location>
        <position position="36"/>
    </location>
</feature>
<dbReference type="PANTHER" id="PTHR42812">
    <property type="entry name" value="BETA-XYLOSIDASE"/>
    <property type="match status" value="1"/>
</dbReference>
<sequence>MRTFIRNRGFLITLTTIILRISHAFQNPIIPGFNPDPTIQRVGKDYFLATSTFEFFPGVPIYHSIDLINWEIIGHALNRPSQLNLRGTAPSGGIFAPTLRYHEQTRTYYMITTLFDIISPPDNVTHTPRSFYVTTKNIWDEKSWSDPTYVDQWGFDPDLFFDTDGRTYLTTTLGSQFVDPDSGYFAIWISEIDIKTGNALSEARLFHVSDLPLNTPRLAEGSHLFKKEGWYYLLTAEAGTEAGHRAMISRARSLNGPWEANPQNPILYNGHKMSNPILATGHADFVSTPTGDWYAVFLGTRPQNPANSTGKNQLGRETFMASMKWVDGWPVINNGEDITFEMPGLYDLERPKKWRDDFSGKLGDKGYYTPRTPYKKFYSLDERPGWLRIKGNPYTLSDRETPATLMRKQVDLGTVWSSELDFKPTNPRHEAGVTIFLSIHYHNEIAITLHPETKKRVIAAKTRMGVNASLNTTYAEIPETGTVKLYIKAEPSKYSLGYATGNGKPIYIAEVENRWLQAYLPGWQVFTGSFFGVYSTAGLGLPMLVPADFNYVETELL</sequence>
<dbReference type="GO" id="GO:0004553">
    <property type="term" value="F:hydrolase activity, hydrolyzing O-glycosyl compounds"/>
    <property type="evidence" value="ECO:0007669"/>
    <property type="project" value="InterPro"/>
</dbReference>
<dbReference type="SUPFAM" id="SSF75005">
    <property type="entry name" value="Arabinanase/levansucrase/invertase"/>
    <property type="match status" value="1"/>
</dbReference>
<evidence type="ECO:0000313" key="10">
    <source>
        <dbReference type="Proteomes" id="UP000277580"/>
    </source>
</evidence>
<name>A0A3N4L3S4_9PEZI</name>
<accession>A0A3N4L3S4</accession>
<dbReference type="PANTHER" id="PTHR42812:SF16">
    <property type="entry name" value="HYDROLASE, PUTATIVE (AFU_ORTHOLOGUE AFUA_7G06110)-RELATED"/>
    <property type="match status" value="1"/>
</dbReference>
<dbReference type="Pfam" id="PF17851">
    <property type="entry name" value="GH43_C2"/>
    <property type="match status" value="1"/>
</dbReference>
<keyword evidence="2 6" id="KW-0378">Hydrolase</keyword>
<evidence type="ECO:0000256" key="7">
    <source>
        <dbReference type="SAM" id="SignalP"/>
    </source>
</evidence>
<dbReference type="Gene3D" id="2.60.120.200">
    <property type="match status" value="1"/>
</dbReference>
<evidence type="ECO:0000313" key="9">
    <source>
        <dbReference type="EMBL" id="RPB16172.1"/>
    </source>
</evidence>
<proteinExistence type="inferred from homology"/>
<evidence type="ECO:0000256" key="6">
    <source>
        <dbReference type="RuleBase" id="RU361187"/>
    </source>
</evidence>
<evidence type="ECO:0000259" key="8">
    <source>
        <dbReference type="Pfam" id="PF17851"/>
    </source>
</evidence>
<evidence type="ECO:0000256" key="4">
    <source>
        <dbReference type="PIRSR" id="PIRSR606710-1"/>
    </source>
</evidence>
<organism evidence="9 10">
    <name type="scientific">Morchella conica CCBAS932</name>
    <dbReference type="NCBI Taxonomy" id="1392247"/>
    <lineage>
        <taxon>Eukaryota</taxon>
        <taxon>Fungi</taxon>
        <taxon>Dikarya</taxon>
        <taxon>Ascomycota</taxon>
        <taxon>Pezizomycotina</taxon>
        <taxon>Pezizomycetes</taxon>
        <taxon>Pezizales</taxon>
        <taxon>Morchellaceae</taxon>
        <taxon>Morchella</taxon>
    </lineage>
</organism>
<dbReference type="OrthoDB" id="2139957at2759"/>
<dbReference type="InterPro" id="IPR051795">
    <property type="entry name" value="Glycosyl_Hydrlase_43"/>
</dbReference>
<protein>
    <recommendedName>
        <fullName evidence="8">Beta-xylosidase C-terminal Concanavalin A-like domain-containing protein</fullName>
    </recommendedName>
</protein>
<dbReference type="InParanoid" id="A0A3N4L3S4"/>
<dbReference type="Pfam" id="PF04616">
    <property type="entry name" value="Glyco_hydro_43"/>
    <property type="match status" value="1"/>
</dbReference>
<keyword evidence="10" id="KW-1185">Reference proteome</keyword>
<evidence type="ECO:0000256" key="5">
    <source>
        <dbReference type="PIRSR" id="PIRSR606710-2"/>
    </source>
</evidence>
<feature type="domain" description="Beta-xylosidase C-terminal Concanavalin A-like" evidence="8">
    <location>
        <begin position="355"/>
        <end position="553"/>
    </location>
</feature>
<keyword evidence="7" id="KW-0732">Signal</keyword>
<dbReference type="STRING" id="1392247.A0A3N4L3S4"/>
<feature type="chain" id="PRO_5018114915" description="Beta-xylosidase C-terminal Concanavalin A-like domain-containing protein" evidence="7">
    <location>
        <begin position="25"/>
        <end position="557"/>
    </location>
</feature>
<dbReference type="InterPro" id="IPR041542">
    <property type="entry name" value="GH43_C2"/>
</dbReference>
<dbReference type="SUPFAM" id="SSF49899">
    <property type="entry name" value="Concanavalin A-like lectins/glucanases"/>
    <property type="match status" value="1"/>
</dbReference>
<feature type="site" description="Important for catalytic activity, responsible for pKa modulation of the active site Glu and correct orientation of both the proton donor and substrate" evidence="5">
    <location>
        <position position="156"/>
    </location>
</feature>
<evidence type="ECO:0000256" key="2">
    <source>
        <dbReference type="ARBA" id="ARBA00022801"/>
    </source>
</evidence>